<dbReference type="STRING" id="1216932.CM240_1426"/>
<gene>
    <name evidence="2" type="ORF">CM240_1426</name>
</gene>
<keyword evidence="1" id="KW-0812">Transmembrane</keyword>
<dbReference type="EMBL" id="HG917868">
    <property type="protein sequence ID" value="CDM68585.1"/>
    <property type="molecule type" value="Genomic_DNA"/>
</dbReference>
<keyword evidence="1" id="KW-0472">Membrane</keyword>
<dbReference type="PROSITE" id="PS51257">
    <property type="entry name" value="PROKAR_LIPOPROTEIN"/>
    <property type="match status" value="1"/>
</dbReference>
<evidence type="ECO:0000313" key="3">
    <source>
        <dbReference type="Proteomes" id="UP000019426"/>
    </source>
</evidence>
<dbReference type="AlphaFoldDB" id="W6SFV9"/>
<keyword evidence="3" id="KW-1185">Reference proteome</keyword>
<evidence type="ECO:0000256" key="1">
    <source>
        <dbReference type="SAM" id="Phobius"/>
    </source>
</evidence>
<name>W6SFV9_9CLOT</name>
<reference evidence="2 3" key="1">
    <citation type="submission" date="2013-11" db="EMBL/GenBank/DDBJ databases">
        <title>Complete genome sequence of Clostridum sp. M2/40.</title>
        <authorList>
            <person name="Wibberg D."/>
            <person name="Puehler A."/>
            <person name="Schlueter A."/>
        </authorList>
    </citation>
    <scope>NUCLEOTIDE SEQUENCE [LARGE SCALE GENOMIC DNA]</scope>
    <source>
        <strain evidence="3">M2/40</strain>
    </source>
</reference>
<feature type="transmembrane region" description="Helical" evidence="1">
    <location>
        <begin position="6"/>
        <end position="29"/>
    </location>
</feature>
<organism evidence="2 3">
    <name type="scientific">Clostridium bornimense</name>
    <dbReference type="NCBI Taxonomy" id="1216932"/>
    <lineage>
        <taxon>Bacteria</taxon>
        <taxon>Bacillati</taxon>
        <taxon>Bacillota</taxon>
        <taxon>Clostridia</taxon>
        <taxon>Eubacteriales</taxon>
        <taxon>Clostridiaceae</taxon>
        <taxon>Clostridium</taxon>
    </lineage>
</organism>
<keyword evidence="1" id="KW-1133">Transmembrane helix</keyword>
<dbReference type="KEGG" id="clt:CM240_1426"/>
<protein>
    <submittedName>
        <fullName evidence="2">Putative membrane protein</fullName>
    </submittedName>
</protein>
<dbReference type="RefSeq" id="WP_044037750.1">
    <property type="nucleotide sequence ID" value="NZ_HG917868.1"/>
</dbReference>
<dbReference type="PATRIC" id="fig|1216932.3.peg.1419"/>
<evidence type="ECO:0000313" key="2">
    <source>
        <dbReference type="EMBL" id="CDM68585.1"/>
    </source>
</evidence>
<proteinExistence type="predicted"/>
<sequence>MFQIIFKYVLILFFIISCKLILSILNEFLNEISSRYKKKTNLYKDMLLINTMSPLESKLHSLNDSEFKIFIKKFLLSIGYKNVLNYDKSGFQFLTYDNNSNYLVKFLEDSRDEDFNVNNFILSTVGALVIENKTNVIILSREKIDEDIKKELSKQKNFMILDKQSLLNQCLINNINI</sequence>
<accession>W6SFV9</accession>
<dbReference type="HOGENOM" id="CLU_1515332_0_0_9"/>
<dbReference type="Proteomes" id="UP000019426">
    <property type="component" value="Chromosome M2/40_rep1"/>
</dbReference>